<evidence type="ECO:0000313" key="4">
    <source>
        <dbReference type="Proteomes" id="UP000253077"/>
    </source>
</evidence>
<accession>A0AAP9ABJ1</accession>
<evidence type="ECO:0000313" key="5">
    <source>
        <dbReference type="Proteomes" id="UP000318231"/>
    </source>
</evidence>
<dbReference type="Proteomes" id="UP001201240">
    <property type="component" value="Unassembled WGS sequence"/>
</dbReference>
<dbReference type="AlphaFoldDB" id="A0AAP9ABJ1"/>
<evidence type="ECO:0000313" key="3">
    <source>
        <dbReference type="EMBL" id="RCJ01757.1"/>
    </source>
</evidence>
<dbReference type="RefSeq" id="WP_004026149.1">
    <property type="nucleotide sequence ID" value="NZ_CAMXZD010000002.1"/>
</dbReference>
<dbReference type="Proteomes" id="UP000253077">
    <property type="component" value="Unassembled WGS sequence"/>
</dbReference>
<evidence type="ECO:0008006" key="7">
    <source>
        <dbReference type="Google" id="ProtNLM"/>
    </source>
</evidence>
<protein>
    <recommendedName>
        <fullName evidence="7">GIY-YIG domain-containing protein</fullName>
    </recommendedName>
</protein>
<reference evidence="2 5" key="2">
    <citation type="submission" date="2019-07" db="EMBL/GenBank/DDBJ databases">
        <title>Comparative genomics of three clinical Ureaplasma species: analysis of their core genomes and virulence factors.</title>
        <authorList>
            <person name="Yang T."/>
            <person name="Zhang Y."/>
            <person name="Li X."/>
            <person name="Kong Y."/>
            <person name="Yu H."/>
            <person name="Ruan Z."/>
            <person name="Xie X."/>
            <person name="Zhang J."/>
        </authorList>
    </citation>
    <scope>NUCLEOTIDE SEQUENCE [LARGE SCALE GENOMIC DNA]</scope>
    <source>
        <strain evidence="2 5">132</strain>
    </source>
</reference>
<gene>
    <name evidence="3" type="ORF">DSQ42_00295</name>
    <name evidence="2" type="ORF">FJM05_00295</name>
    <name evidence="1" type="ORF">LH652_00305</name>
</gene>
<organism evidence="2 5">
    <name type="scientific">Ureaplasma urealyticum</name>
    <name type="common">Ureaplasma urealyticum biotype 2</name>
    <dbReference type="NCBI Taxonomy" id="2130"/>
    <lineage>
        <taxon>Bacteria</taxon>
        <taxon>Bacillati</taxon>
        <taxon>Mycoplasmatota</taxon>
        <taxon>Mycoplasmoidales</taxon>
        <taxon>Mycoplasmoidaceae</taxon>
        <taxon>Ureaplasma</taxon>
    </lineage>
</organism>
<evidence type="ECO:0000313" key="1">
    <source>
        <dbReference type="EMBL" id="MCF1348743.1"/>
    </source>
</evidence>
<evidence type="ECO:0000313" key="2">
    <source>
        <dbReference type="EMBL" id="QDI64651.1"/>
    </source>
</evidence>
<reference evidence="3 4" key="1">
    <citation type="submission" date="2018-07" db="EMBL/GenBank/DDBJ databases">
        <title>Ureaplasma urealyticum 1000 the multidrug-resistant clinical isolate obtained from scrapings of the urogenital tract of a woman with inflammatory diseases of the reproductive organs.</title>
        <authorList>
            <person name="Kolesnikova E.A."/>
            <person name="Alekseeva A.E."/>
            <person name="Brusnigina N.F."/>
            <person name="Makhova M.A."/>
        </authorList>
    </citation>
    <scope>NUCLEOTIDE SEQUENCE [LARGE SCALE GENOMIC DNA]</scope>
    <source>
        <strain evidence="3 4">1000</strain>
    </source>
</reference>
<dbReference type="GeneID" id="93848551"/>
<dbReference type="EMBL" id="JAJBIS010000001">
    <property type="protein sequence ID" value="MCF1348743.1"/>
    <property type="molecule type" value="Genomic_DNA"/>
</dbReference>
<dbReference type="Proteomes" id="UP000318231">
    <property type="component" value="Chromosome"/>
</dbReference>
<reference evidence="1 6" key="3">
    <citation type="submission" date="2021-10" db="EMBL/GenBank/DDBJ databases">
        <title>Sequencing the mobilome of antimicrobial resistant bacterial isolates spanning a range of GC content: The potential of a sustainable low cost, low infrastructure approach for surveillance with Oxford Nanopore sequencing.</title>
        <authorList>
            <person name="Sands K."/>
        </authorList>
    </citation>
    <scope>NUCLEOTIDE SEQUENCE [LARGE SCALE GENOMIC DNA]</scope>
    <source>
        <strain evidence="1 6">MIN-202</strain>
    </source>
</reference>
<dbReference type="EMBL" id="QOKT01000003">
    <property type="protein sequence ID" value="RCJ01757.1"/>
    <property type="molecule type" value="Genomic_DNA"/>
</dbReference>
<proteinExistence type="predicted"/>
<sequence length="253" mass="30648">MSWNSTKDWFFKNINTTNSQTNLKVSGVYLLYINHKNLNNRIIPFYVGKSNDIYQRFIQHKNALNKLINLYNADYDHRSFYLHYHQAKQSGKHLYSKLFYYLKENQLSINDLKVICLWHGEQALLVEKERYFIEQSKAYVYGFNQLPFISQSYAVLKFEEMYQKTNQVDLNQLLIDGISVLNHFETSWLDFGYGVFNIHEFIKFGLLQKQAFKQRQRIRNQHFDLSLYNEFINKFDAFCDFWKQIKLKYSFEF</sequence>
<dbReference type="EMBL" id="CP041200">
    <property type="protein sequence ID" value="QDI64651.1"/>
    <property type="molecule type" value="Genomic_DNA"/>
</dbReference>
<name>A0AAP9ABJ1_UREUR</name>
<evidence type="ECO:0000313" key="6">
    <source>
        <dbReference type="Proteomes" id="UP001201240"/>
    </source>
</evidence>